<protein>
    <submittedName>
        <fullName evidence="1">Uncharacterized protein</fullName>
    </submittedName>
</protein>
<reference evidence="1" key="1">
    <citation type="submission" date="2020-02" db="EMBL/GenBank/DDBJ databases">
        <title>A new Streptomyces sp. for controlling soil-borne diseases.</title>
        <authorList>
            <person name="Li X."/>
            <person name="Tian Y."/>
            <person name="Gao K."/>
        </authorList>
    </citation>
    <scope>NUCLEOTIDE SEQUENCE [LARGE SCALE GENOMIC DNA]</scope>
    <source>
        <strain evidence="1">0250</strain>
    </source>
</reference>
<keyword evidence="2" id="KW-1185">Reference proteome</keyword>
<name>A0A6G4AQE7_9ACTN</name>
<comment type="caution">
    <text evidence="1">The sequence shown here is derived from an EMBL/GenBank/DDBJ whole genome shotgun (WGS) entry which is preliminary data.</text>
</comment>
<sequence>MSVTKFGGSSAYLGMPIGRVSGSLKTDVGCQRQLPGIFSGDPRLDIDKEAPHPHPLRHYRRRVGSTQKGEFDMVATQATAPTTAPATDANYEAYQTVTQVVSQGFSDAITTILQKLKDPSTFATTFRDLAATQGIAPTAVADPMALYNGFWTLANGVDTDFRWRSSAGVPVRSLLIADSVKPVQQPVSLSDGAHPTFSIGVSAFGVGIGVSW</sequence>
<organism evidence="1 2">
    <name type="scientific">Streptomyces rhizosphaericus</name>
    <dbReference type="NCBI Taxonomy" id="114699"/>
    <lineage>
        <taxon>Bacteria</taxon>
        <taxon>Bacillati</taxon>
        <taxon>Actinomycetota</taxon>
        <taxon>Actinomycetes</taxon>
        <taxon>Kitasatosporales</taxon>
        <taxon>Streptomycetaceae</taxon>
        <taxon>Streptomyces</taxon>
        <taxon>Streptomyces violaceusniger group</taxon>
    </lineage>
</organism>
<accession>A0A6G4AQE7</accession>
<dbReference type="Proteomes" id="UP000476310">
    <property type="component" value="Unassembled WGS sequence"/>
</dbReference>
<proteinExistence type="predicted"/>
<dbReference type="EMBL" id="JAAIKT010000060">
    <property type="protein sequence ID" value="NEW75470.1"/>
    <property type="molecule type" value="Genomic_DNA"/>
</dbReference>
<evidence type="ECO:0000313" key="1">
    <source>
        <dbReference type="EMBL" id="NEW75470.1"/>
    </source>
</evidence>
<dbReference type="AlphaFoldDB" id="A0A6G4AQE7"/>
<gene>
    <name evidence="1" type="ORF">G4H13_35245</name>
</gene>
<evidence type="ECO:0000313" key="2">
    <source>
        <dbReference type="Proteomes" id="UP000476310"/>
    </source>
</evidence>
<dbReference type="RefSeq" id="WP_206282428.1">
    <property type="nucleotide sequence ID" value="NZ_JAAIKT010000060.1"/>
</dbReference>